<gene>
    <name evidence="1" type="ORF">CEXT_308141</name>
</gene>
<accession>A0AAV4PY70</accession>
<organism evidence="1 2">
    <name type="scientific">Caerostris extrusa</name>
    <name type="common">Bark spider</name>
    <name type="synonym">Caerostris bankana</name>
    <dbReference type="NCBI Taxonomy" id="172846"/>
    <lineage>
        <taxon>Eukaryota</taxon>
        <taxon>Metazoa</taxon>
        <taxon>Ecdysozoa</taxon>
        <taxon>Arthropoda</taxon>
        <taxon>Chelicerata</taxon>
        <taxon>Arachnida</taxon>
        <taxon>Araneae</taxon>
        <taxon>Araneomorphae</taxon>
        <taxon>Entelegynae</taxon>
        <taxon>Araneoidea</taxon>
        <taxon>Araneidae</taxon>
        <taxon>Caerostris</taxon>
    </lineage>
</organism>
<evidence type="ECO:0000313" key="2">
    <source>
        <dbReference type="Proteomes" id="UP001054945"/>
    </source>
</evidence>
<dbReference type="AlphaFoldDB" id="A0AAV4PY70"/>
<dbReference type="Proteomes" id="UP001054945">
    <property type="component" value="Unassembled WGS sequence"/>
</dbReference>
<keyword evidence="2" id="KW-1185">Reference proteome</keyword>
<evidence type="ECO:0000313" key="1">
    <source>
        <dbReference type="EMBL" id="GIY00123.1"/>
    </source>
</evidence>
<sequence>MGNKIASVNIMALRYCQIPYIQLEDFERSLILEMHDAGLLYRVLVHIAPNGLCVKRSPDAKNTLVLESQSRRMREMN</sequence>
<proteinExistence type="predicted"/>
<protein>
    <submittedName>
        <fullName evidence="1">Uncharacterized protein</fullName>
    </submittedName>
</protein>
<name>A0AAV4PY70_CAEEX</name>
<dbReference type="EMBL" id="BPLR01005146">
    <property type="protein sequence ID" value="GIY00123.1"/>
    <property type="molecule type" value="Genomic_DNA"/>
</dbReference>
<comment type="caution">
    <text evidence="1">The sequence shown here is derived from an EMBL/GenBank/DDBJ whole genome shotgun (WGS) entry which is preliminary data.</text>
</comment>
<reference evidence="1 2" key="1">
    <citation type="submission" date="2021-06" db="EMBL/GenBank/DDBJ databases">
        <title>Caerostris extrusa draft genome.</title>
        <authorList>
            <person name="Kono N."/>
            <person name="Arakawa K."/>
        </authorList>
    </citation>
    <scope>NUCLEOTIDE SEQUENCE [LARGE SCALE GENOMIC DNA]</scope>
</reference>